<evidence type="ECO:0000256" key="5">
    <source>
        <dbReference type="ARBA" id="ARBA00023002"/>
    </source>
</evidence>
<evidence type="ECO:0000259" key="8">
    <source>
        <dbReference type="Pfam" id="PF08240"/>
    </source>
</evidence>
<dbReference type="InterPro" id="IPR002328">
    <property type="entry name" value="ADH_Zn_CS"/>
</dbReference>
<reference evidence="10" key="1">
    <citation type="journal article" date="2016" name="Genome Announc.">
        <title>Draft Genome Sequences of Methanobrevibacter curvatus DSM11111, Methanobrevibacter cuticularis DSM11139, Methanobrevibacter filiformis DSM11501, and Methanobrevibacter oralis DSM7256.</title>
        <authorList>
            <person name="Poehlein A."/>
            <person name="Seedorf H."/>
        </authorList>
    </citation>
    <scope>NUCLEOTIDE SEQUENCE [LARGE SCALE GENOMIC DNA]</scope>
    <source>
        <strain evidence="10">DSM 7256 / JCM 30027 / ZR</strain>
    </source>
</reference>
<dbReference type="InterPro" id="IPR013154">
    <property type="entry name" value="ADH-like_N"/>
</dbReference>
<evidence type="ECO:0000256" key="2">
    <source>
        <dbReference type="ARBA" id="ARBA00008072"/>
    </source>
</evidence>
<organism evidence="9 10">
    <name type="scientific">Methanobrevibacter oralis</name>
    <dbReference type="NCBI Taxonomy" id="66851"/>
    <lineage>
        <taxon>Archaea</taxon>
        <taxon>Methanobacteriati</taxon>
        <taxon>Methanobacteriota</taxon>
        <taxon>Methanomada group</taxon>
        <taxon>Methanobacteria</taxon>
        <taxon>Methanobacteriales</taxon>
        <taxon>Methanobacteriaceae</taxon>
        <taxon>Methanobrevibacter</taxon>
    </lineage>
</organism>
<gene>
    <name evidence="9" type="primary">adh</name>
    <name evidence="9" type="ORF">MBORA_10680</name>
</gene>
<dbReference type="InterPro" id="IPR013149">
    <property type="entry name" value="ADH-like_C"/>
</dbReference>
<dbReference type="EC" id="1.1.1.80" evidence="9"/>
<dbReference type="RefSeq" id="WP_042692569.1">
    <property type="nucleotide sequence ID" value="NZ_CABMAB010000010.1"/>
</dbReference>
<dbReference type="Gene3D" id="3.90.180.10">
    <property type="entry name" value="Medium-chain alcohol dehydrogenases, catalytic domain"/>
    <property type="match status" value="1"/>
</dbReference>
<dbReference type="EMBL" id="LWMU01000064">
    <property type="protein sequence ID" value="KZX12747.1"/>
    <property type="molecule type" value="Genomic_DNA"/>
</dbReference>
<dbReference type="SUPFAM" id="SSF50129">
    <property type="entry name" value="GroES-like"/>
    <property type="match status" value="1"/>
</dbReference>
<dbReference type="Pfam" id="PF08240">
    <property type="entry name" value="ADH_N"/>
    <property type="match status" value="1"/>
</dbReference>
<name>A0A166CAS6_METOA</name>
<dbReference type="SUPFAM" id="SSF51735">
    <property type="entry name" value="NAD(P)-binding Rossmann-fold domains"/>
    <property type="match status" value="1"/>
</dbReference>
<sequence length="358" mass="38220">MATFKGFAMKKLNETGWVEKEVPECGPLDAIIKPTCVSPCTSDIHTVWEGAIGDRKDMVLGHEAVGEVVEVGNLVQNFKPGDKVIIPAITPDWDDEAAQRGFPSQTMEPLGGWKFSNFKDGVFGERFHVNLADANLAHMPDGLSDEGACMLVDMWSTGMMGSENADIPLGGSVLVIGIGAVGLSAIAGAKLLGAGRLLAAGTRPISVKVAKEYGATDIINYKEGPIDEQVRELTDGAGVDSVIIAGGNLENTWKEAISSAKAGGTVSNVNYLSGADNVLIPRVEWGCGMSNINIKNGLCPGGRVRMERLADLALFGRQDPELLVTHKFEGLDKIEDALYLMKEKPKDLIKPVVMLDLD</sequence>
<feature type="domain" description="Alcohol dehydrogenase-like N-terminal" evidence="8">
    <location>
        <begin position="27"/>
        <end position="130"/>
    </location>
</feature>
<comment type="similarity">
    <text evidence="2 6">Belongs to the zinc-containing alcohol dehydrogenase family.</text>
</comment>
<dbReference type="CDD" id="cd08285">
    <property type="entry name" value="NADP_ADH"/>
    <property type="match status" value="1"/>
</dbReference>
<dbReference type="GO" id="GO:0030554">
    <property type="term" value="F:adenyl nucleotide binding"/>
    <property type="evidence" value="ECO:0007669"/>
    <property type="project" value="UniProtKB-ARBA"/>
</dbReference>
<evidence type="ECO:0000256" key="6">
    <source>
        <dbReference type="RuleBase" id="RU361277"/>
    </source>
</evidence>
<protein>
    <submittedName>
        <fullName evidence="9">NADP-dependent isopropanol dehydrogenase</fullName>
        <ecNumber evidence="9">1.1.1.80</ecNumber>
    </submittedName>
</protein>
<dbReference type="PATRIC" id="fig|66851.6.peg.1169"/>
<keyword evidence="3 6" id="KW-0479">Metal-binding</keyword>
<dbReference type="GO" id="GO:0050009">
    <property type="term" value="F:isopropanol dehydrogenase (NADP+) activity"/>
    <property type="evidence" value="ECO:0007669"/>
    <property type="project" value="UniProtKB-EC"/>
</dbReference>
<evidence type="ECO:0000256" key="4">
    <source>
        <dbReference type="ARBA" id="ARBA00022833"/>
    </source>
</evidence>
<dbReference type="PANTHER" id="PTHR42813:SF4">
    <property type="entry name" value="NADP-DEPENDENT ISOPROPANOL DEHYDROGENASE"/>
    <property type="match status" value="1"/>
</dbReference>
<keyword evidence="4 6" id="KW-0862">Zinc</keyword>
<dbReference type="GO" id="GO:0008270">
    <property type="term" value="F:zinc ion binding"/>
    <property type="evidence" value="ECO:0007669"/>
    <property type="project" value="InterPro"/>
</dbReference>
<dbReference type="GO" id="GO:0043168">
    <property type="term" value="F:anion binding"/>
    <property type="evidence" value="ECO:0007669"/>
    <property type="project" value="UniProtKB-ARBA"/>
</dbReference>
<comment type="cofactor">
    <cofactor evidence="1 6">
        <name>Zn(2+)</name>
        <dbReference type="ChEBI" id="CHEBI:29105"/>
    </cofactor>
</comment>
<comment type="caution">
    <text evidence="9">The sequence shown here is derived from an EMBL/GenBank/DDBJ whole genome shotgun (WGS) entry which is preliminary data.</text>
</comment>
<dbReference type="Gene3D" id="3.40.50.720">
    <property type="entry name" value="NAD(P)-binding Rossmann-like Domain"/>
    <property type="match status" value="1"/>
</dbReference>
<dbReference type="InterPro" id="IPR011032">
    <property type="entry name" value="GroES-like_sf"/>
</dbReference>
<dbReference type="Proteomes" id="UP000077428">
    <property type="component" value="Unassembled WGS sequence"/>
</dbReference>
<keyword evidence="5 9" id="KW-0560">Oxidoreductase</keyword>
<dbReference type="PROSITE" id="PS00059">
    <property type="entry name" value="ADH_ZINC"/>
    <property type="match status" value="1"/>
</dbReference>
<keyword evidence="10" id="KW-1185">Reference proteome</keyword>
<dbReference type="GO" id="GO:0044281">
    <property type="term" value="P:small molecule metabolic process"/>
    <property type="evidence" value="ECO:0007669"/>
    <property type="project" value="UniProtKB-ARBA"/>
</dbReference>
<dbReference type="InterPro" id="IPR036291">
    <property type="entry name" value="NAD(P)-bd_dom_sf"/>
</dbReference>
<evidence type="ECO:0000313" key="9">
    <source>
        <dbReference type="EMBL" id="KZX12747.1"/>
    </source>
</evidence>
<dbReference type="Pfam" id="PF00107">
    <property type="entry name" value="ADH_zinc_N"/>
    <property type="match status" value="1"/>
</dbReference>
<proteinExistence type="inferred from homology"/>
<dbReference type="AlphaFoldDB" id="A0A166CAS6"/>
<feature type="domain" description="Alcohol dehydrogenase-like C-terminal" evidence="7">
    <location>
        <begin position="180"/>
        <end position="277"/>
    </location>
</feature>
<dbReference type="PANTHER" id="PTHR42813">
    <property type="entry name" value="ZINC-TYPE ALCOHOL DEHYDROGENASE-LIKE"/>
    <property type="match status" value="1"/>
</dbReference>
<dbReference type="STRING" id="66851.MBORA_10680"/>
<dbReference type="OrthoDB" id="9358at2157"/>
<evidence type="ECO:0000259" key="7">
    <source>
        <dbReference type="Pfam" id="PF00107"/>
    </source>
</evidence>
<evidence type="ECO:0000313" key="10">
    <source>
        <dbReference type="Proteomes" id="UP000077428"/>
    </source>
</evidence>
<evidence type="ECO:0000256" key="3">
    <source>
        <dbReference type="ARBA" id="ARBA00022723"/>
    </source>
</evidence>
<evidence type="ECO:0000256" key="1">
    <source>
        <dbReference type="ARBA" id="ARBA00001947"/>
    </source>
</evidence>
<accession>A0A166CAS6</accession>